<dbReference type="PIRSF" id="PIRSF000239">
    <property type="entry name" value="AHPC"/>
    <property type="match status" value="1"/>
</dbReference>
<feature type="active site" description="Cysteine sulfenic acid (-SOH) intermediate; for peroxidase activity" evidence="11">
    <location>
        <position position="53"/>
    </location>
</feature>
<protein>
    <recommendedName>
        <fullName evidence="4">Alkyl hydroperoxide reductase C</fullName>
        <ecNumber evidence="3">1.11.1.26</ecNumber>
    </recommendedName>
    <alternativeName>
        <fullName evidence="9">Peroxiredoxin</fullName>
    </alternativeName>
</protein>
<evidence type="ECO:0000313" key="13">
    <source>
        <dbReference type="EMBL" id="APG61554.1"/>
    </source>
</evidence>
<evidence type="ECO:0000256" key="1">
    <source>
        <dbReference type="ARBA" id="ARBA00009796"/>
    </source>
</evidence>
<dbReference type="KEGG" id="sphl:LPB140_00365"/>
<dbReference type="InterPro" id="IPR019479">
    <property type="entry name" value="Peroxiredoxin_C"/>
</dbReference>
<dbReference type="Pfam" id="PF10417">
    <property type="entry name" value="1-cysPrx_C"/>
    <property type="match status" value="1"/>
</dbReference>
<dbReference type="GO" id="GO:0033554">
    <property type="term" value="P:cellular response to stress"/>
    <property type="evidence" value="ECO:0007669"/>
    <property type="project" value="TreeGrafter"/>
</dbReference>
<dbReference type="Gene3D" id="3.40.30.10">
    <property type="entry name" value="Glutaredoxin"/>
    <property type="match status" value="1"/>
</dbReference>
<dbReference type="STRING" id="1913578.LPB140_00365"/>
<dbReference type="GO" id="GO:0042744">
    <property type="term" value="P:hydrogen peroxide catabolic process"/>
    <property type="evidence" value="ECO:0007669"/>
    <property type="project" value="TreeGrafter"/>
</dbReference>
<dbReference type="GO" id="GO:0045454">
    <property type="term" value="P:cell redox homeostasis"/>
    <property type="evidence" value="ECO:0007669"/>
    <property type="project" value="TreeGrafter"/>
</dbReference>
<evidence type="ECO:0000256" key="11">
    <source>
        <dbReference type="PIRSR" id="PIRSR000239-1"/>
    </source>
</evidence>
<evidence type="ECO:0000256" key="5">
    <source>
        <dbReference type="ARBA" id="ARBA00022559"/>
    </source>
</evidence>
<sequence length="210" mass="23571">MSDNMQQPPATLRIGDIAPDFQARSTHGPIRLSDYRGKWLIFFSHPADFTPVCTTEFVTLAQKSAQFSALDCGLIGLSVDSLYSHFAWVRAIEGKFGIKIPFPIIEDPNMAIGRAYNMVDEHSIDSSAMRTCYFIDPKGVIRATTNYPHDVGRSVDEMLRIIAALQITETQNMLTPEGWRPGDKLLQKTPLLSDEISADDDWFCQKVDIK</sequence>
<evidence type="ECO:0000256" key="9">
    <source>
        <dbReference type="ARBA" id="ARBA00032077"/>
    </source>
</evidence>
<dbReference type="EC" id="1.11.1.26" evidence="3"/>
<dbReference type="PANTHER" id="PTHR10681">
    <property type="entry name" value="THIOREDOXIN PEROXIDASE"/>
    <property type="match status" value="1"/>
</dbReference>
<comment type="catalytic activity">
    <reaction evidence="10">
        <text>a hydroperoxide + NADH + H(+) = an alcohol + NAD(+) + H2O</text>
        <dbReference type="Rhea" id="RHEA:62628"/>
        <dbReference type="ChEBI" id="CHEBI:15377"/>
        <dbReference type="ChEBI" id="CHEBI:15378"/>
        <dbReference type="ChEBI" id="CHEBI:30879"/>
        <dbReference type="ChEBI" id="CHEBI:35924"/>
        <dbReference type="ChEBI" id="CHEBI:57540"/>
        <dbReference type="ChEBI" id="CHEBI:57945"/>
        <dbReference type="EC" id="1.11.1.26"/>
    </reaction>
</comment>
<dbReference type="NCBIfam" id="NF009668">
    <property type="entry name" value="PRK13189.1"/>
    <property type="match status" value="1"/>
</dbReference>
<evidence type="ECO:0000259" key="12">
    <source>
        <dbReference type="PROSITE" id="PS51352"/>
    </source>
</evidence>
<evidence type="ECO:0000256" key="2">
    <source>
        <dbReference type="ARBA" id="ARBA00011654"/>
    </source>
</evidence>
<feature type="domain" description="Thioredoxin" evidence="12">
    <location>
        <begin position="12"/>
        <end position="167"/>
    </location>
</feature>
<dbReference type="PANTHER" id="PTHR10681:SF121">
    <property type="entry name" value="ALKYL HYDROPEROXIDE REDUCTASE C"/>
    <property type="match status" value="1"/>
</dbReference>
<keyword evidence="6" id="KW-0049">Antioxidant</keyword>
<dbReference type="GO" id="GO:0008379">
    <property type="term" value="F:thioredoxin peroxidase activity"/>
    <property type="evidence" value="ECO:0007669"/>
    <property type="project" value="TreeGrafter"/>
</dbReference>
<keyword evidence="14" id="KW-1185">Reference proteome</keyword>
<dbReference type="InterPro" id="IPR036249">
    <property type="entry name" value="Thioredoxin-like_sf"/>
</dbReference>
<dbReference type="GO" id="GO:0006979">
    <property type="term" value="P:response to oxidative stress"/>
    <property type="evidence" value="ECO:0007669"/>
    <property type="project" value="TreeGrafter"/>
</dbReference>
<dbReference type="InterPro" id="IPR000866">
    <property type="entry name" value="AhpC/TSA"/>
</dbReference>
<organism evidence="13 14">
    <name type="scientific">Sphingorhabdus lutea</name>
    <dbReference type="NCBI Taxonomy" id="1913578"/>
    <lineage>
        <taxon>Bacteria</taxon>
        <taxon>Pseudomonadati</taxon>
        <taxon>Pseudomonadota</taxon>
        <taxon>Alphaproteobacteria</taxon>
        <taxon>Sphingomonadales</taxon>
        <taxon>Sphingomonadaceae</taxon>
        <taxon>Sphingorhabdus</taxon>
    </lineage>
</organism>
<reference evidence="13 14" key="1">
    <citation type="submission" date="2016-11" db="EMBL/GenBank/DDBJ databases">
        <title>Sphingorhabdus sp. LPB0140, isolated from marine environment.</title>
        <authorList>
            <person name="Kim E."/>
            <person name="Yi H."/>
        </authorList>
    </citation>
    <scope>NUCLEOTIDE SEQUENCE [LARGE SCALE GENOMIC DNA]</scope>
    <source>
        <strain evidence="13 14">LPB0140</strain>
    </source>
</reference>
<dbReference type="EMBL" id="CP018154">
    <property type="protein sequence ID" value="APG61554.1"/>
    <property type="molecule type" value="Genomic_DNA"/>
</dbReference>
<proteinExistence type="inferred from homology"/>
<dbReference type="AlphaFoldDB" id="A0A1L3J8W1"/>
<evidence type="ECO:0000256" key="10">
    <source>
        <dbReference type="ARBA" id="ARBA00047572"/>
    </source>
</evidence>
<comment type="similarity">
    <text evidence="1">Belongs to the peroxiredoxin family. AhpC/Prx1 subfamily.</text>
</comment>
<keyword evidence="8" id="KW-0676">Redox-active center</keyword>
<dbReference type="SUPFAM" id="SSF52833">
    <property type="entry name" value="Thioredoxin-like"/>
    <property type="match status" value="1"/>
</dbReference>
<dbReference type="InterPro" id="IPR050217">
    <property type="entry name" value="Peroxiredoxin"/>
</dbReference>
<dbReference type="InterPro" id="IPR013766">
    <property type="entry name" value="Thioredoxin_domain"/>
</dbReference>
<dbReference type="Proteomes" id="UP000242561">
    <property type="component" value="Chromosome"/>
</dbReference>
<evidence type="ECO:0000256" key="3">
    <source>
        <dbReference type="ARBA" id="ARBA00013021"/>
    </source>
</evidence>
<dbReference type="Pfam" id="PF00578">
    <property type="entry name" value="AhpC-TSA"/>
    <property type="match status" value="1"/>
</dbReference>
<comment type="subunit">
    <text evidence="2">Homodimer; disulfide-linked, upon oxidation. 5 homodimers assemble to form a ring-like decamer.</text>
</comment>
<dbReference type="GO" id="GO:0102039">
    <property type="term" value="F:NADH-dependent peroxiredoxin activity"/>
    <property type="evidence" value="ECO:0007669"/>
    <property type="project" value="UniProtKB-EC"/>
</dbReference>
<accession>A0A1L3J8W1</accession>
<evidence type="ECO:0000256" key="7">
    <source>
        <dbReference type="ARBA" id="ARBA00023002"/>
    </source>
</evidence>
<evidence type="ECO:0000313" key="14">
    <source>
        <dbReference type="Proteomes" id="UP000242561"/>
    </source>
</evidence>
<name>A0A1L3J8W1_9SPHN</name>
<dbReference type="RefSeq" id="WP_072558200.1">
    <property type="nucleotide sequence ID" value="NZ_CP018154.1"/>
</dbReference>
<evidence type="ECO:0000256" key="6">
    <source>
        <dbReference type="ARBA" id="ARBA00022862"/>
    </source>
</evidence>
<evidence type="ECO:0000256" key="4">
    <source>
        <dbReference type="ARBA" id="ARBA00017462"/>
    </source>
</evidence>
<keyword evidence="7" id="KW-0560">Oxidoreductase</keyword>
<evidence type="ECO:0000256" key="8">
    <source>
        <dbReference type="ARBA" id="ARBA00023284"/>
    </source>
</evidence>
<gene>
    <name evidence="13" type="ORF">LPB140_00365</name>
</gene>
<dbReference type="PROSITE" id="PS51352">
    <property type="entry name" value="THIOREDOXIN_2"/>
    <property type="match status" value="1"/>
</dbReference>
<dbReference type="GO" id="GO:0005829">
    <property type="term" value="C:cytosol"/>
    <property type="evidence" value="ECO:0007669"/>
    <property type="project" value="TreeGrafter"/>
</dbReference>
<dbReference type="InterPro" id="IPR024706">
    <property type="entry name" value="Peroxiredoxin_AhpC-typ"/>
</dbReference>
<keyword evidence="5" id="KW-0575">Peroxidase</keyword>